<dbReference type="RefSeq" id="WP_313544881.1">
    <property type="nucleotide sequence ID" value="NZ_CP134880.1"/>
</dbReference>
<dbReference type="EMBL" id="CP134880">
    <property type="protein sequence ID" value="WNM28456.1"/>
    <property type="molecule type" value="Genomic_DNA"/>
</dbReference>
<reference evidence="1" key="1">
    <citation type="submission" date="2023-09" db="EMBL/GenBank/DDBJ databases">
        <title>Demequina sp. a novel bacteria isolated from Capsicum annuum.</title>
        <authorList>
            <person name="Humaira Z."/>
            <person name="Lee J."/>
            <person name="Cho D."/>
        </authorList>
    </citation>
    <scope>NUCLEOTIDE SEQUENCE</scope>
    <source>
        <strain evidence="1">PMTSA13</strain>
    </source>
</reference>
<accession>A0AA96JDU2</accession>
<name>A0AA96JDU2_9MICO</name>
<organism evidence="1">
    <name type="scientific">Demequina capsici</name>
    <dbReference type="NCBI Taxonomy" id="3075620"/>
    <lineage>
        <taxon>Bacteria</taxon>
        <taxon>Bacillati</taxon>
        <taxon>Actinomycetota</taxon>
        <taxon>Actinomycetes</taxon>
        <taxon>Micrococcales</taxon>
        <taxon>Demequinaceae</taxon>
        <taxon>Demequina</taxon>
    </lineage>
</organism>
<protein>
    <submittedName>
        <fullName evidence="1">Uncharacterized protein</fullName>
    </submittedName>
</protein>
<dbReference type="KEGG" id="dcp:RN607_05495"/>
<proteinExistence type="predicted"/>
<sequence>MSAVKTIPDVPAPAWATEATEWESELDGTAHRHVKRPLTYDIVNLEAFQTWNPITGQVTLNEQQVTLEGWLYEGDGKTLAEEARGLAARLLEAADLLDREGGAL</sequence>
<dbReference type="AlphaFoldDB" id="A0AA96JDU2"/>
<dbReference type="Proteomes" id="UP001303408">
    <property type="component" value="Chromosome"/>
</dbReference>
<gene>
    <name evidence="1" type="ORF">RN607_05495</name>
</gene>
<evidence type="ECO:0000313" key="1">
    <source>
        <dbReference type="EMBL" id="WNM28456.1"/>
    </source>
</evidence>